<dbReference type="EMBL" id="JSVC01000003">
    <property type="protein sequence ID" value="KIC95976.1"/>
    <property type="molecule type" value="Genomic_DNA"/>
</dbReference>
<evidence type="ECO:0000313" key="4">
    <source>
        <dbReference type="EMBL" id="KIC95976.1"/>
    </source>
</evidence>
<accession>A0A0C1L8T8</accession>
<comment type="caution">
    <text evidence="4">The sequence shown here is derived from an EMBL/GenBank/DDBJ whole genome shotgun (WGS) entry which is preliminary data.</text>
</comment>
<organism evidence="4 5">
    <name type="scientific">Flavihumibacter solisilvae</name>
    <dbReference type="NCBI Taxonomy" id="1349421"/>
    <lineage>
        <taxon>Bacteria</taxon>
        <taxon>Pseudomonadati</taxon>
        <taxon>Bacteroidota</taxon>
        <taxon>Chitinophagia</taxon>
        <taxon>Chitinophagales</taxon>
        <taxon>Chitinophagaceae</taxon>
        <taxon>Flavihumibacter</taxon>
    </lineage>
</organism>
<dbReference type="InterPro" id="IPR034032">
    <property type="entry name" value="Zn_MMP-like_bac"/>
</dbReference>
<dbReference type="Pfam" id="PF17162">
    <property type="entry name" value="DUF5118"/>
    <property type="match status" value="1"/>
</dbReference>
<feature type="domain" description="DUF5118" evidence="3">
    <location>
        <begin position="38"/>
        <end position="86"/>
    </location>
</feature>
<reference evidence="4 5" key="1">
    <citation type="submission" date="2014-11" db="EMBL/GenBank/DDBJ databases">
        <title>Genome sequence of Flavihumibacter solisilvae 3-3.</title>
        <authorList>
            <person name="Zhou G."/>
            <person name="Li M."/>
            <person name="Wang G."/>
        </authorList>
    </citation>
    <scope>NUCLEOTIDE SEQUENCE [LARGE SCALE GENOMIC DNA]</scope>
    <source>
        <strain evidence="4 5">3-3</strain>
    </source>
</reference>
<feature type="domain" description="DUF5117" evidence="2">
    <location>
        <begin position="100"/>
        <end position="298"/>
    </location>
</feature>
<evidence type="ECO:0000259" key="2">
    <source>
        <dbReference type="Pfam" id="PF17148"/>
    </source>
</evidence>
<keyword evidence="5" id="KW-1185">Reference proteome</keyword>
<dbReference type="PANTHER" id="PTHR38478">
    <property type="entry name" value="PEPTIDASE M1A AND M12B"/>
    <property type="match status" value="1"/>
</dbReference>
<dbReference type="PANTHER" id="PTHR38478:SF1">
    <property type="entry name" value="ZINC DEPENDENT METALLOPROTEASE DOMAIN LIPOPROTEIN"/>
    <property type="match status" value="1"/>
</dbReference>
<evidence type="ECO:0008006" key="6">
    <source>
        <dbReference type="Google" id="ProtNLM"/>
    </source>
</evidence>
<dbReference type="STRING" id="1349421.OI18_03160"/>
<dbReference type="GO" id="GO:0008237">
    <property type="term" value="F:metallopeptidase activity"/>
    <property type="evidence" value="ECO:0007669"/>
    <property type="project" value="InterPro"/>
</dbReference>
<evidence type="ECO:0000259" key="1">
    <source>
        <dbReference type="Pfam" id="PF16313"/>
    </source>
</evidence>
<protein>
    <recommendedName>
        <fullName evidence="6">Glutaminyl-tRNA synthetase</fullName>
    </recommendedName>
</protein>
<dbReference type="Pfam" id="PF16313">
    <property type="entry name" value="DUF4953"/>
    <property type="match status" value="1"/>
</dbReference>
<dbReference type="Pfam" id="PF17148">
    <property type="entry name" value="DUF5117"/>
    <property type="match status" value="1"/>
</dbReference>
<dbReference type="Gene3D" id="3.40.390.10">
    <property type="entry name" value="Collagenase (Catalytic Domain)"/>
    <property type="match status" value="1"/>
</dbReference>
<dbReference type="InterPro" id="IPR033413">
    <property type="entry name" value="DUF5117"/>
</dbReference>
<proteinExistence type="predicted"/>
<dbReference type="InterPro" id="IPR033428">
    <property type="entry name" value="DUF5118"/>
</dbReference>
<sequence length="836" mass="94181">MVSTGSLLAQTKPPSVTNSIGITPALGPAKSAWTHPGPKAYTDVITSKAVTDSGLFIVHRVEDKYYLEIPDSLFGRDILVVNRLSKAAAGMRNLFFGYAGDFIGENVIRFDKGPNNKVFIRNISFDEISRDSTYPMYKAVANSNIQPIVQAFDIAAPGHDSTGAVVEITSFLNSDNEILNFEANQKRLFRVGSLQSDKSYVNSVKSYPMNTEIKTVKTYTRSGGTVTGSPATMSGGASSGAFTVEINSSMLLLPSEQMKARYYDDRVGYFSREYVDFDANPQGIENIRTITRWRLEPRPEDVEKYKRGILVEPRKPIIFYIDPATPKKWVPYLIQGVNDWQVAFEKAGFKNAIMAKEAPANDPNWSLEDSRYSAIVYKPSDIPNASGPHVHDPRSGEILESHINWYHNVMELLRNWYFVQASPNDPRARTTRFDDELMGQLIRFVSSHEVGHTLGLRHNYGASSTVPVEKLRDKKWVEEHGHTPSIMDYARFNYVAQPEDKISEKGIFPRIGDYDIWAIEWGYRWYPDAKDAEDEKVILNKMTVERMKNKRLWFGRETNPDDPRSQNEDLGDNAMKAGTYGIRNLQRIIPNLEAWTREPDHDYHSLNTLYNEVVTQFGRYVGHVTKNIGGLMETPKTVDQPGAVFETVPKETQREAMEFLNRQVFTTPTWLLNKDIYSKIGLSGVTITSRMQEMALSRILSAGVINRLLTAEATEGSATYTLNDLMSDLKRYTFSEVVLHKPIDIYRRNLQKSVVERLLGIVRPATGGATAAQPGIVITLVPTVGRNSDAVSFAKGTLRALQSEIRTALPFYSDVASRYHLQDLMDRIAEGLKVEK</sequence>
<dbReference type="InterPro" id="IPR024079">
    <property type="entry name" value="MetalloPept_cat_dom_sf"/>
</dbReference>
<dbReference type="InterPro" id="IPR032534">
    <property type="entry name" value="EcxA_zinc-bd"/>
</dbReference>
<dbReference type="AlphaFoldDB" id="A0A0C1L8T8"/>
<feature type="domain" description="EcxA zinc-binding" evidence="1">
    <location>
        <begin position="431"/>
        <end position="737"/>
    </location>
</feature>
<evidence type="ECO:0000313" key="5">
    <source>
        <dbReference type="Proteomes" id="UP000031408"/>
    </source>
</evidence>
<dbReference type="Proteomes" id="UP000031408">
    <property type="component" value="Unassembled WGS sequence"/>
</dbReference>
<name>A0A0C1L8T8_9BACT</name>
<gene>
    <name evidence="4" type="ORF">OI18_03160</name>
</gene>
<evidence type="ECO:0000259" key="3">
    <source>
        <dbReference type="Pfam" id="PF17162"/>
    </source>
</evidence>
<dbReference type="SUPFAM" id="SSF55486">
    <property type="entry name" value="Metalloproteases ('zincins'), catalytic domain"/>
    <property type="match status" value="1"/>
</dbReference>
<dbReference type="CDD" id="cd04276">
    <property type="entry name" value="ZnMc_MMP_like_2"/>
    <property type="match status" value="1"/>
</dbReference>